<dbReference type="Proteomes" id="UP000032141">
    <property type="component" value="Unassembled WGS sequence"/>
</dbReference>
<reference evidence="1" key="2">
    <citation type="submission" date="2015-06" db="UniProtKB">
        <authorList>
            <consortium name="EnsemblPlants"/>
        </authorList>
    </citation>
    <scope>IDENTIFICATION</scope>
</reference>
<accession>A0A0D3AH40</accession>
<reference evidence="1" key="1">
    <citation type="journal article" date="2014" name="Genome Biol.">
        <title>Transcriptome and methylome profiling reveals relics of genome dominance in the mesopolyploid Brassica oleracea.</title>
        <authorList>
            <person name="Parkin I.A."/>
            <person name="Koh C."/>
            <person name="Tang H."/>
            <person name="Robinson S.J."/>
            <person name="Kagale S."/>
            <person name="Clarke W.E."/>
            <person name="Town C.D."/>
            <person name="Nixon J."/>
            <person name="Krishnakumar V."/>
            <person name="Bidwell S.L."/>
            <person name="Denoeud F."/>
            <person name="Belcram H."/>
            <person name="Links M.G."/>
            <person name="Just J."/>
            <person name="Clarke C."/>
            <person name="Bender T."/>
            <person name="Huebert T."/>
            <person name="Mason A.S."/>
            <person name="Pires J.C."/>
            <person name="Barker G."/>
            <person name="Moore J."/>
            <person name="Walley P.G."/>
            <person name="Manoli S."/>
            <person name="Batley J."/>
            <person name="Edwards D."/>
            <person name="Nelson M.N."/>
            <person name="Wang X."/>
            <person name="Paterson A.H."/>
            <person name="King G."/>
            <person name="Bancroft I."/>
            <person name="Chalhoub B."/>
            <person name="Sharpe A.G."/>
        </authorList>
    </citation>
    <scope>NUCLEOTIDE SEQUENCE [LARGE SCALE GENOMIC DNA]</scope>
    <source>
        <strain evidence="1">cv. TO1000</strain>
    </source>
</reference>
<dbReference type="HOGENOM" id="CLU_3127172_0_0_1"/>
<sequence>MRTNICRSQYSQNFANDKLSIRDLTQQIDIGFKEWQGFKGRGVLFGLIKG</sequence>
<dbReference type="AlphaFoldDB" id="A0A0D3AH40"/>
<evidence type="ECO:0000313" key="2">
    <source>
        <dbReference type="Proteomes" id="UP000032141"/>
    </source>
</evidence>
<keyword evidence="2" id="KW-1185">Reference proteome</keyword>
<proteinExistence type="predicted"/>
<evidence type="ECO:0000313" key="1">
    <source>
        <dbReference type="EnsemblPlants" id="Bo27132s010.1"/>
    </source>
</evidence>
<organism evidence="1 2">
    <name type="scientific">Brassica oleracea var. oleracea</name>
    <dbReference type="NCBI Taxonomy" id="109376"/>
    <lineage>
        <taxon>Eukaryota</taxon>
        <taxon>Viridiplantae</taxon>
        <taxon>Streptophyta</taxon>
        <taxon>Embryophyta</taxon>
        <taxon>Tracheophyta</taxon>
        <taxon>Spermatophyta</taxon>
        <taxon>Magnoliopsida</taxon>
        <taxon>eudicotyledons</taxon>
        <taxon>Gunneridae</taxon>
        <taxon>Pentapetalae</taxon>
        <taxon>rosids</taxon>
        <taxon>malvids</taxon>
        <taxon>Brassicales</taxon>
        <taxon>Brassicaceae</taxon>
        <taxon>Brassiceae</taxon>
        <taxon>Brassica</taxon>
    </lineage>
</organism>
<protein>
    <submittedName>
        <fullName evidence="1">Uncharacterized protein</fullName>
    </submittedName>
</protein>
<name>A0A0D3AH40_BRAOL</name>
<dbReference type="Gramene" id="Bo27132s010.1">
    <property type="protein sequence ID" value="Bo27132s010.1"/>
    <property type="gene ID" value="Bo27132s010"/>
</dbReference>
<dbReference type="EnsemblPlants" id="Bo27132s010.1">
    <property type="protein sequence ID" value="Bo27132s010.1"/>
    <property type="gene ID" value="Bo27132s010"/>
</dbReference>